<dbReference type="AlphaFoldDB" id="H3A7W9"/>
<evidence type="ECO:0000259" key="15">
    <source>
        <dbReference type="PROSITE" id="PS50030"/>
    </source>
</evidence>
<dbReference type="FunFam" id="3.30.60.90:FF:000007">
    <property type="entry name" value="Next to BRCA1 gene 1 protein"/>
    <property type="match status" value="1"/>
</dbReference>
<dbReference type="GO" id="GO:0016236">
    <property type="term" value="P:macroautophagy"/>
    <property type="evidence" value="ECO:0007669"/>
    <property type="project" value="TreeGrafter"/>
</dbReference>
<evidence type="ECO:0000256" key="6">
    <source>
        <dbReference type="ARBA" id="ARBA00022771"/>
    </source>
</evidence>
<feature type="compositionally biased region" description="Polar residues" evidence="14">
    <location>
        <begin position="685"/>
        <end position="702"/>
    </location>
</feature>
<dbReference type="PANTHER" id="PTHR20930">
    <property type="entry name" value="OVARIAN CARCINOMA ANTIGEN CA125-RELATED"/>
    <property type="match status" value="1"/>
</dbReference>
<dbReference type="eggNOG" id="KOG4351">
    <property type="taxonomic scope" value="Eukaryota"/>
</dbReference>
<keyword evidence="7" id="KW-0862">Zinc</keyword>
<dbReference type="eggNOG" id="KOG4582">
    <property type="taxonomic scope" value="Eukaryota"/>
</dbReference>
<feature type="compositionally biased region" description="Acidic residues" evidence="14">
    <location>
        <begin position="744"/>
        <end position="755"/>
    </location>
</feature>
<dbReference type="SMART" id="SM00291">
    <property type="entry name" value="ZnF_ZZ"/>
    <property type="match status" value="1"/>
</dbReference>
<accession>H3A7W9</accession>
<evidence type="ECO:0000256" key="13">
    <source>
        <dbReference type="ARBA" id="ARBA00083062"/>
    </source>
</evidence>
<evidence type="ECO:0000256" key="5">
    <source>
        <dbReference type="ARBA" id="ARBA00022723"/>
    </source>
</evidence>
<dbReference type="InterPro" id="IPR034852">
    <property type="entry name" value="PB1_Nbr1"/>
</dbReference>
<dbReference type="InterPro" id="IPR015940">
    <property type="entry name" value="UBA"/>
</dbReference>
<dbReference type="CDD" id="cd02340">
    <property type="entry name" value="ZZ_NBR1_like"/>
    <property type="match status" value="1"/>
</dbReference>
<dbReference type="InParanoid" id="H3A7W9"/>
<dbReference type="PROSITE" id="PS50030">
    <property type="entry name" value="UBA"/>
    <property type="match status" value="1"/>
</dbReference>
<keyword evidence="4" id="KW-0597">Phosphoprotein</keyword>
<gene>
    <name evidence="17" type="primary">NBR1</name>
</gene>
<dbReference type="SUPFAM" id="SSF57850">
    <property type="entry name" value="RING/U-box"/>
    <property type="match status" value="1"/>
</dbReference>
<dbReference type="InterPro" id="IPR009060">
    <property type="entry name" value="UBA-like_sf"/>
</dbReference>
<dbReference type="KEGG" id="lcm:102353333"/>
<dbReference type="CDD" id="cd06396">
    <property type="entry name" value="PB1_NBR1"/>
    <property type="match status" value="1"/>
</dbReference>
<dbReference type="OrthoDB" id="661148at2759"/>
<evidence type="ECO:0000256" key="11">
    <source>
        <dbReference type="ARBA" id="ARBA00037833"/>
    </source>
</evidence>
<dbReference type="InterPro" id="IPR056893">
    <property type="entry name" value="UBA_Nbr1_C"/>
</dbReference>
<dbReference type="InterPro" id="IPR000270">
    <property type="entry name" value="PB1_dom"/>
</dbReference>
<organism evidence="17 18">
    <name type="scientific">Latimeria chalumnae</name>
    <name type="common">Coelacanth</name>
    <dbReference type="NCBI Taxonomy" id="7897"/>
    <lineage>
        <taxon>Eukaryota</taxon>
        <taxon>Metazoa</taxon>
        <taxon>Chordata</taxon>
        <taxon>Craniata</taxon>
        <taxon>Vertebrata</taxon>
        <taxon>Euteleostomi</taxon>
        <taxon>Coelacanthiformes</taxon>
        <taxon>Coelacanthidae</taxon>
        <taxon>Latimeria</taxon>
    </lineage>
</organism>
<reference evidence="17" key="2">
    <citation type="submission" date="2025-08" db="UniProtKB">
        <authorList>
            <consortium name="Ensembl"/>
        </authorList>
    </citation>
    <scope>IDENTIFICATION</scope>
</reference>
<proteinExistence type="predicted"/>
<dbReference type="FunFam" id="1.10.8.10:FF:000033">
    <property type="entry name" value="Next to BRCA1 gene 1 protein"/>
    <property type="match status" value="1"/>
</dbReference>
<dbReference type="PROSITE" id="PS51745">
    <property type="entry name" value="PB1"/>
    <property type="match status" value="1"/>
</dbReference>
<dbReference type="SUPFAM" id="SSF54277">
    <property type="entry name" value="CAD &amp; PB1 domains"/>
    <property type="match status" value="1"/>
</dbReference>
<feature type="region of interest" description="Disordered" evidence="14">
    <location>
        <begin position="670"/>
        <end position="778"/>
    </location>
</feature>
<dbReference type="Pfam" id="PF16158">
    <property type="entry name" value="N_BRCA1_IG"/>
    <property type="match status" value="1"/>
</dbReference>
<dbReference type="GO" id="GO:0043130">
    <property type="term" value="F:ubiquitin binding"/>
    <property type="evidence" value="ECO:0007669"/>
    <property type="project" value="TreeGrafter"/>
</dbReference>
<evidence type="ECO:0000313" key="18">
    <source>
        <dbReference type="Proteomes" id="UP000008672"/>
    </source>
</evidence>
<dbReference type="GeneTree" id="ENSGT00390000016335"/>
<feature type="compositionally biased region" description="Basic and acidic residues" evidence="14">
    <location>
        <begin position="881"/>
        <end position="894"/>
    </location>
</feature>
<dbReference type="InterPro" id="IPR000433">
    <property type="entry name" value="Znf_ZZ"/>
</dbReference>
<evidence type="ECO:0000256" key="4">
    <source>
        <dbReference type="ARBA" id="ARBA00022553"/>
    </source>
</evidence>
<dbReference type="CTD" id="337168"/>
<evidence type="ECO:0000256" key="14">
    <source>
        <dbReference type="SAM" id="MobiDB-lite"/>
    </source>
</evidence>
<dbReference type="GO" id="GO:0031430">
    <property type="term" value="C:M band"/>
    <property type="evidence" value="ECO:0007669"/>
    <property type="project" value="UniProtKB-SubCell"/>
</dbReference>
<feature type="compositionally biased region" description="Polar residues" evidence="14">
    <location>
        <begin position="862"/>
        <end position="873"/>
    </location>
</feature>
<dbReference type="SUPFAM" id="SSF46934">
    <property type="entry name" value="UBA-like"/>
    <property type="match status" value="1"/>
</dbReference>
<dbReference type="PANTHER" id="PTHR20930:SF2">
    <property type="entry name" value="NEXT TO BRCA1 GENE 1 PROTEIN"/>
    <property type="match status" value="1"/>
</dbReference>
<evidence type="ECO:0000259" key="16">
    <source>
        <dbReference type="PROSITE" id="PS51745"/>
    </source>
</evidence>
<evidence type="ECO:0000256" key="7">
    <source>
        <dbReference type="ARBA" id="ARBA00022833"/>
    </source>
</evidence>
<feature type="domain" description="PB1" evidence="16">
    <location>
        <begin position="4"/>
        <end position="85"/>
    </location>
</feature>
<dbReference type="Proteomes" id="UP000008672">
    <property type="component" value="Unassembled WGS sequence"/>
</dbReference>
<reference evidence="17" key="3">
    <citation type="submission" date="2025-09" db="UniProtKB">
        <authorList>
            <consortium name="Ensembl"/>
        </authorList>
    </citation>
    <scope>IDENTIFICATION</scope>
</reference>
<dbReference type="GeneID" id="102353333"/>
<dbReference type="CDD" id="cd14947">
    <property type="entry name" value="NBR1_like"/>
    <property type="match status" value="1"/>
</dbReference>
<evidence type="ECO:0000256" key="10">
    <source>
        <dbReference type="ARBA" id="ARBA00023329"/>
    </source>
</evidence>
<evidence type="ECO:0000256" key="8">
    <source>
        <dbReference type="ARBA" id="ARBA00022843"/>
    </source>
</evidence>
<dbReference type="InterPro" id="IPR032350">
    <property type="entry name" value="Nbr1_FW"/>
</dbReference>
<keyword evidence="6" id="KW-0863">Zinc-finger</keyword>
<dbReference type="GO" id="GO:0005764">
    <property type="term" value="C:lysosome"/>
    <property type="evidence" value="ECO:0007669"/>
    <property type="project" value="UniProtKB-SubCell"/>
</dbReference>
<feature type="domain" description="UBA" evidence="15">
    <location>
        <begin position="952"/>
        <end position="996"/>
    </location>
</feature>
<comment type="subcellular location">
    <subcellularLocation>
        <location evidence="11">Cytoplasm</location>
        <location evidence="11">Myofibril</location>
        <location evidence="11">Sarcomere</location>
        <location evidence="11">M line</location>
    </subcellularLocation>
    <subcellularLocation>
        <location evidence="2">Cytoplasmic vesicle</location>
        <location evidence="2">Autophagosome</location>
    </subcellularLocation>
    <subcellularLocation>
        <location evidence="1">Lysosome</location>
    </subcellularLocation>
</comment>
<dbReference type="Pfam" id="PF00564">
    <property type="entry name" value="PB1"/>
    <property type="match status" value="1"/>
</dbReference>
<keyword evidence="10" id="KW-0968">Cytoplasmic vesicle</keyword>
<evidence type="ECO:0000256" key="12">
    <source>
        <dbReference type="ARBA" id="ARBA00068689"/>
    </source>
</evidence>
<dbReference type="Ensembl" id="ENSLACT00000005790.1">
    <property type="protein sequence ID" value="ENSLACP00000005740.1"/>
    <property type="gene ID" value="ENSLACG00000005097.1"/>
</dbReference>
<dbReference type="GO" id="GO:0070013">
    <property type="term" value="C:intracellular organelle lumen"/>
    <property type="evidence" value="ECO:0007669"/>
    <property type="project" value="UniProtKB-ARBA"/>
</dbReference>
<reference evidence="18" key="1">
    <citation type="submission" date="2011-08" db="EMBL/GenBank/DDBJ databases">
        <title>The draft genome of Latimeria chalumnae.</title>
        <authorList>
            <person name="Di Palma F."/>
            <person name="Alfoldi J."/>
            <person name="Johnson J."/>
            <person name="Berlin A."/>
            <person name="Gnerre S."/>
            <person name="Jaffe D."/>
            <person name="MacCallum I."/>
            <person name="Young S."/>
            <person name="Walker B.J."/>
            <person name="Lander E."/>
            <person name="Lindblad-Toh K."/>
        </authorList>
    </citation>
    <scope>NUCLEOTIDE SEQUENCE [LARGE SCALE GENOMIC DNA]</scope>
    <source>
        <strain evidence="18">Wild caught</strain>
    </source>
</reference>
<dbReference type="FunFam" id="3.10.20.90:FF:000291">
    <property type="entry name" value="Next to BRCA1 gene 1 protein"/>
    <property type="match status" value="1"/>
</dbReference>
<evidence type="ECO:0000256" key="9">
    <source>
        <dbReference type="ARBA" id="ARBA00023228"/>
    </source>
</evidence>
<dbReference type="STRING" id="7897.ENSLACP00000005740"/>
<dbReference type="GO" id="GO:0008270">
    <property type="term" value="F:zinc ion binding"/>
    <property type="evidence" value="ECO:0007669"/>
    <property type="project" value="UniProtKB-KW"/>
</dbReference>
<sequence length="1005" mass="112723">MEAHANLNVKFQGESQSFLVSDPERTTWADVEAMVKVSFDLNDIQLKYIDEDKEEVFVNSQEEYEEALKSAAKQGNQLQMTVYELNFPVEKARKQSCRSVHEIMITSKEAPVKKNGQKPLKHYSFLARTVGEEMKATQEVEEKQPIQNDKNRIKEDVEDPPLWFTSYMATFREQVVKETVEKLGKEFEEKLTIWTQPQRIPESTTQIAIQIPEVHSTQSSLYDWLIACSNCSSQIVGIRYQCSVCSTYTVCEMCEAGAYVHNPTHALLKLRRPLLTSVLETCNQGKSPVNQLHSAATQTRLQKQIDKSLFKAEKQRLRAEKRQRKAEFKEIKKQLKLHKKIHLWNTAQEVEDSEMTDAKAEEFKSPVVIEPIQPCAPAMPVLSAAFVDENFPDGTPLQPGKKFIKHWRMKNTGNVKWSSDTKLIFMWGNLILAPSTKKEVEVPFLYPGQVGILSVEFVAPDSEGTYASHWRLAHKGEQFGPRVWCSIIVDPCSFSEGPEISEKVLFSSANMGKSPRKQEDASSVKEAEKQQLHMEEKIILPKATCSLTKLENMDCDRDYFIPSVDLLTAQDLLSFELLDINIVQELERVPHNTPVDMTPCMSPLPHDGPLIEKPCLGQIEEECEGTGLKALLDVTLGKTPSENPSAQEEGEEDISSTQFVCETVIRSLTLEEAPDHKPPRKSKADSLQCSFPSSQETFSYSVKSGEENTERTSLGLSNTDSRKEDMKVQVLEEQQEMGENAQSEVEENYAGDETTDAQQQSDDKDEVQSQGSSSSEDYIIILPDCFDTSRPLAESMYSSALSQPGVEQMKDIDLDVDDLEDRTPEGESRPQGHSINDILSISQTLDAVPLIPVVVSSPQLAQRQSTNAENNQVEPELLTVEENRSSIPDQREAPSGEDFESSGASETGHPKQYPRPHGGIAGGLVKGALSVAASAYKALFAGQPTIATTAGSEDQTATMMSVLFEMGFCDRQLNLRLLKKHNYNLMEVVTELIQINDNDWYSSRY</sequence>
<dbReference type="GO" id="GO:0005776">
    <property type="term" value="C:autophagosome"/>
    <property type="evidence" value="ECO:0007669"/>
    <property type="project" value="UniProtKB-SubCell"/>
</dbReference>
<feature type="region of interest" description="Disordered" evidence="14">
    <location>
        <begin position="639"/>
        <end position="658"/>
    </location>
</feature>
<dbReference type="OMA" id="SHWRLTQ"/>
<dbReference type="InterPro" id="IPR043145">
    <property type="entry name" value="Znf_ZZ_sf"/>
</dbReference>
<keyword evidence="8" id="KW-0832">Ubl conjugation</keyword>
<feature type="region of interest" description="Disordered" evidence="14">
    <location>
        <begin position="862"/>
        <end position="919"/>
    </location>
</feature>
<dbReference type="InterPro" id="IPR013783">
    <property type="entry name" value="Ig-like_fold"/>
</dbReference>
<dbReference type="Gene3D" id="2.60.40.10">
    <property type="entry name" value="Immunoglobulins"/>
    <property type="match status" value="1"/>
</dbReference>
<name>H3A7W9_LATCH</name>
<dbReference type="Bgee" id="ENSLACG00000005097">
    <property type="expression patterns" value="Expressed in pharyngeal gill and 6 other cell types or tissues"/>
</dbReference>
<keyword evidence="3" id="KW-0963">Cytoplasm</keyword>
<evidence type="ECO:0000256" key="3">
    <source>
        <dbReference type="ARBA" id="ARBA00022490"/>
    </source>
</evidence>
<dbReference type="FunCoup" id="H3A7W9">
    <property type="interactions" value="2553"/>
</dbReference>
<dbReference type="GO" id="GO:0031410">
    <property type="term" value="C:cytoplasmic vesicle"/>
    <property type="evidence" value="ECO:0007669"/>
    <property type="project" value="UniProtKB-KW"/>
</dbReference>
<dbReference type="Gene3D" id="3.30.60.90">
    <property type="match status" value="1"/>
</dbReference>
<evidence type="ECO:0000313" key="17">
    <source>
        <dbReference type="Ensembl" id="ENSLACP00000005740.1"/>
    </source>
</evidence>
<dbReference type="Pfam" id="PF24932">
    <property type="entry name" value="UBA_NBR1_C"/>
    <property type="match status" value="1"/>
</dbReference>
<dbReference type="InterPro" id="IPR053793">
    <property type="entry name" value="PB1-like"/>
</dbReference>
<protein>
    <recommendedName>
        <fullName evidence="12">Next to BRCA1 gene 1 protein</fullName>
    </recommendedName>
    <alternativeName>
        <fullName evidence="13">Neighbor of BRCA1 gene 1 protein</fullName>
    </alternativeName>
</protein>
<dbReference type="CDD" id="cd14319">
    <property type="entry name" value="UBA_NBR1"/>
    <property type="match status" value="1"/>
</dbReference>
<keyword evidence="18" id="KW-1185">Reference proteome</keyword>
<dbReference type="EMBL" id="AFYH01219097">
    <property type="status" value="NOT_ANNOTATED_CDS"/>
    <property type="molecule type" value="Genomic_DNA"/>
</dbReference>
<evidence type="ECO:0000256" key="2">
    <source>
        <dbReference type="ARBA" id="ARBA00004419"/>
    </source>
</evidence>
<keyword evidence="5" id="KW-0479">Metal-binding</keyword>
<dbReference type="GO" id="GO:0005778">
    <property type="term" value="C:peroxisomal membrane"/>
    <property type="evidence" value="ECO:0007669"/>
    <property type="project" value="UniProtKB-ARBA"/>
</dbReference>
<dbReference type="Gene3D" id="1.10.8.10">
    <property type="entry name" value="DNA helicase RuvA subunit, C-terminal domain"/>
    <property type="match status" value="1"/>
</dbReference>
<dbReference type="FunFam" id="2.60.40.10:FF:000199">
    <property type="entry name" value="next to BRCA1 gene 1 protein-like"/>
    <property type="match status" value="1"/>
</dbReference>
<dbReference type="SMART" id="SM00666">
    <property type="entry name" value="PB1"/>
    <property type="match status" value="1"/>
</dbReference>
<keyword evidence="9" id="KW-0458">Lysosome</keyword>
<evidence type="ECO:0000256" key="1">
    <source>
        <dbReference type="ARBA" id="ARBA00004371"/>
    </source>
</evidence>
<dbReference type="GO" id="GO:0000407">
    <property type="term" value="C:phagophore assembly site"/>
    <property type="evidence" value="ECO:0007669"/>
    <property type="project" value="TreeGrafter"/>
</dbReference>
<dbReference type="Gene3D" id="3.10.20.90">
    <property type="entry name" value="Phosphatidylinositol 3-kinase Catalytic Subunit, Chain A, domain 1"/>
    <property type="match status" value="1"/>
</dbReference>